<dbReference type="EMBL" id="JAYMYR010000002">
    <property type="protein sequence ID" value="KAK7379494.1"/>
    <property type="molecule type" value="Genomic_DNA"/>
</dbReference>
<reference evidence="1 2" key="1">
    <citation type="submission" date="2024-01" db="EMBL/GenBank/DDBJ databases">
        <title>The genomes of 5 underutilized Papilionoideae crops provide insights into root nodulation and disease resistanc.</title>
        <authorList>
            <person name="Jiang F."/>
        </authorList>
    </citation>
    <scope>NUCLEOTIDE SEQUENCE [LARGE SCALE GENOMIC DNA]</scope>
    <source>
        <strain evidence="1">JINMINGXINNONG_FW02</strain>
        <tissue evidence="1">Leaves</tissue>
    </source>
</reference>
<evidence type="ECO:0000313" key="2">
    <source>
        <dbReference type="Proteomes" id="UP001374584"/>
    </source>
</evidence>
<accession>A0AAN9NZQ2</accession>
<dbReference type="AlphaFoldDB" id="A0AAN9NZQ2"/>
<gene>
    <name evidence="1" type="ORF">VNO80_04956</name>
</gene>
<proteinExistence type="predicted"/>
<keyword evidence="2" id="KW-1185">Reference proteome</keyword>
<protein>
    <submittedName>
        <fullName evidence="1">Uncharacterized protein</fullName>
    </submittedName>
</protein>
<dbReference type="Proteomes" id="UP001374584">
    <property type="component" value="Unassembled WGS sequence"/>
</dbReference>
<name>A0AAN9NZQ2_PHACN</name>
<evidence type="ECO:0000313" key="1">
    <source>
        <dbReference type="EMBL" id="KAK7379494.1"/>
    </source>
</evidence>
<comment type="caution">
    <text evidence="1">The sequence shown here is derived from an EMBL/GenBank/DDBJ whole genome shotgun (WGS) entry which is preliminary data.</text>
</comment>
<organism evidence="1 2">
    <name type="scientific">Phaseolus coccineus</name>
    <name type="common">Scarlet runner bean</name>
    <name type="synonym">Phaseolus multiflorus</name>
    <dbReference type="NCBI Taxonomy" id="3886"/>
    <lineage>
        <taxon>Eukaryota</taxon>
        <taxon>Viridiplantae</taxon>
        <taxon>Streptophyta</taxon>
        <taxon>Embryophyta</taxon>
        <taxon>Tracheophyta</taxon>
        <taxon>Spermatophyta</taxon>
        <taxon>Magnoliopsida</taxon>
        <taxon>eudicotyledons</taxon>
        <taxon>Gunneridae</taxon>
        <taxon>Pentapetalae</taxon>
        <taxon>rosids</taxon>
        <taxon>fabids</taxon>
        <taxon>Fabales</taxon>
        <taxon>Fabaceae</taxon>
        <taxon>Papilionoideae</taxon>
        <taxon>50 kb inversion clade</taxon>
        <taxon>NPAAA clade</taxon>
        <taxon>indigoferoid/millettioid clade</taxon>
        <taxon>Phaseoleae</taxon>
        <taxon>Phaseolus</taxon>
    </lineage>
</organism>
<sequence length="76" mass="8702">MHGEVNKMRDIVIFSVAIHLTPVRFYRQLGLYKGSAIQKLYRLVETLHHSLISHSSSLSSFCSSLMNQLFFLSVSM</sequence>